<evidence type="ECO:0000313" key="3">
    <source>
        <dbReference type="Proteomes" id="UP000474967"/>
    </source>
</evidence>
<accession>A0A6L9XZ16</accession>
<keyword evidence="1" id="KW-0472">Membrane</keyword>
<gene>
    <name evidence="2" type="ORF">G3T36_10100</name>
</gene>
<organism evidence="2 3">
    <name type="scientific">Leifsonia tongyongensis</name>
    <dbReference type="NCBI Taxonomy" id="1268043"/>
    <lineage>
        <taxon>Bacteria</taxon>
        <taxon>Bacillati</taxon>
        <taxon>Actinomycetota</taxon>
        <taxon>Actinomycetes</taxon>
        <taxon>Micrococcales</taxon>
        <taxon>Microbacteriaceae</taxon>
        <taxon>Leifsonia</taxon>
    </lineage>
</organism>
<reference evidence="2 3" key="1">
    <citation type="journal article" date="2014" name="J. Microbiol.">
        <title>Diaminobutyricibacter tongyongensis gen. nov., sp. nov. and Homoserinibacter gongjuensis gen. nov., sp. nov. belong to the family Microbacteriaceae.</title>
        <authorList>
            <person name="Kim S.J."/>
            <person name="Ahn J.H."/>
            <person name="Weon H.Y."/>
            <person name="Hamada M."/>
            <person name="Suzuki K."/>
            <person name="Kwon S.W."/>
        </authorList>
    </citation>
    <scope>NUCLEOTIDE SEQUENCE [LARGE SCALE GENOMIC DNA]</scope>
    <source>
        <strain evidence="2 3">NBRC 108724</strain>
    </source>
</reference>
<comment type="caution">
    <text evidence="2">The sequence shown here is derived from an EMBL/GenBank/DDBJ whole genome shotgun (WGS) entry which is preliminary data.</text>
</comment>
<dbReference type="Proteomes" id="UP000474967">
    <property type="component" value="Unassembled WGS sequence"/>
</dbReference>
<protein>
    <submittedName>
        <fullName evidence="2">Uncharacterized protein</fullName>
    </submittedName>
</protein>
<feature type="transmembrane region" description="Helical" evidence="1">
    <location>
        <begin position="29"/>
        <end position="45"/>
    </location>
</feature>
<name>A0A6L9XZ16_9MICO</name>
<feature type="transmembrane region" description="Helical" evidence="1">
    <location>
        <begin position="96"/>
        <end position="118"/>
    </location>
</feature>
<dbReference type="AlphaFoldDB" id="A0A6L9XZ16"/>
<dbReference type="RefSeq" id="WP_163289666.1">
    <property type="nucleotide sequence ID" value="NZ_JAAGWY010000002.1"/>
</dbReference>
<feature type="transmembrane region" description="Helical" evidence="1">
    <location>
        <begin position="130"/>
        <end position="152"/>
    </location>
</feature>
<dbReference type="EMBL" id="JAAGWY010000002">
    <property type="protein sequence ID" value="NEN06228.1"/>
    <property type="molecule type" value="Genomic_DNA"/>
</dbReference>
<keyword evidence="3" id="KW-1185">Reference proteome</keyword>
<evidence type="ECO:0000256" key="1">
    <source>
        <dbReference type="SAM" id="Phobius"/>
    </source>
</evidence>
<keyword evidence="1" id="KW-0812">Transmembrane</keyword>
<feature type="transmembrane region" description="Helical" evidence="1">
    <location>
        <begin position="57"/>
        <end position="84"/>
    </location>
</feature>
<sequence length="188" mass="19487">MTSEPTTLEPGAAHLATGAPVIGAHLPGWALRAVFLLVAVSLGVAEGTSAFWSGVVILLAAAAVAVPRWMTAWVMLVVLAGTVLTRQPEPLDWHPYVLVAGVHAEHVLASWMLVAPPLSRVQFRALAPSAVRYAAIQVPTQLLIAATLWLASATAPSAALPAIAVVAAGALAALAFILLGPLLRERRP</sequence>
<feature type="transmembrane region" description="Helical" evidence="1">
    <location>
        <begin position="158"/>
        <end position="183"/>
    </location>
</feature>
<keyword evidence="1" id="KW-1133">Transmembrane helix</keyword>
<evidence type="ECO:0000313" key="2">
    <source>
        <dbReference type="EMBL" id="NEN06228.1"/>
    </source>
</evidence>
<proteinExistence type="predicted"/>